<accession>A0AAP0L8K3</accession>
<name>A0AAP0L8K3_9MAGN</name>
<evidence type="ECO:0000313" key="1">
    <source>
        <dbReference type="EMBL" id="KAK9166336.1"/>
    </source>
</evidence>
<organism evidence="1 2">
    <name type="scientific">Stephania cephalantha</name>
    <dbReference type="NCBI Taxonomy" id="152367"/>
    <lineage>
        <taxon>Eukaryota</taxon>
        <taxon>Viridiplantae</taxon>
        <taxon>Streptophyta</taxon>
        <taxon>Embryophyta</taxon>
        <taxon>Tracheophyta</taxon>
        <taxon>Spermatophyta</taxon>
        <taxon>Magnoliopsida</taxon>
        <taxon>Ranunculales</taxon>
        <taxon>Menispermaceae</taxon>
        <taxon>Menispermoideae</taxon>
        <taxon>Cissampelideae</taxon>
        <taxon>Stephania</taxon>
    </lineage>
</organism>
<dbReference type="AlphaFoldDB" id="A0AAP0L8K3"/>
<dbReference type="Proteomes" id="UP001419268">
    <property type="component" value="Unassembled WGS sequence"/>
</dbReference>
<sequence>MAKRFGKQLMQRRLYMRLSASTALVKWKRRLYKLKRDDVPLQYLMKCLSPKSACLLLELRRVAVSQAKYSSLCVWQRHPKNTQISFLGTPPTLKKELSLTIEASTFNFTNPDDQLIFLIKSSIIERKNPPASENHNNRGMEERVASSVVPHIFFLFVKRQAVMLSVIPQ</sequence>
<protein>
    <submittedName>
        <fullName evidence="1">Uncharacterized protein</fullName>
    </submittedName>
</protein>
<keyword evidence="2" id="KW-1185">Reference proteome</keyword>
<evidence type="ECO:0000313" key="2">
    <source>
        <dbReference type="Proteomes" id="UP001419268"/>
    </source>
</evidence>
<reference evidence="1 2" key="1">
    <citation type="submission" date="2024-01" db="EMBL/GenBank/DDBJ databases">
        <title>Genome assemblies of Stephania.</title>
        <authorList>
            <person name="Yang L."/>
        </authorList>
    </citation>
    <scope>NUCLEOTIDE SEQUENCE [LARGE SCALE GENOMIC DNA]</scope>
    <source>
        <strain evidence="1">JXDWG</strain>
        <tissue evidence="1">Leaf</tissue>
    </source>
</reference>
<gene>
    <name evidence="1" type="ORF">Scep_001527</name>
</gene>
<comment type="caution">
    <text evidence="1">The sequence shown here is derived from an EMBL/GenBank/DDBJ whole genome shotgun (WGS) entry which is preliminary data.</text>
</comment>
<dbReference type="EMBL" id="JBBNAG010000001">
    <property type="protein sequence ID" value="KAK9166336.1"/>
    <property type="molecule type" value="Genomic_DNA"/>
</dbReference>
<proteinExistence type="predicted"/>